<dbReference type="RefSeq" id="WP_160626351.1">
    <property type="nucleotide sequence ID" value="NZ_CP047593.1"/>
</dbReference>
<dbReference type="EMBL" id="CP047593">
    <property type="protein sequence ID" value="QHI68230.1"/>
    <property type="molecule type" value="Genomic_DNA"/>
</dbReference>
<dbReference type="AlphaFoldDB" id="A0A6P1M0Z5"/>
<proteinExistence type="predicted"/>
<gene>
    <name evidence="2" type="primary">amaP</name>
    <name evidence="2" type="ORF">GT409_01770</name>
</gene>
<accession>A0A6P1M0Z5</accession>
<keyword evidence="1" id="KW-0472">Membrane</keyword>
<dbReference type="KEGG" id="taer:GT409_01770"/>
<organism evidence="2 3">
    <name type="scientific">Tichowtungia aerotolerans</name>
    <dbReference type="NCBI Taxonomy" id="2697043"/>
    <lineage>
        <taxon>Bacteria</taxon>
        <taxon>Pseudomonadati</taxon>
        <taxon>Kiritimatiellota</taxon>
        <taxon>Tichowtungiia</taxon>
        <taxon>Tichowtungiales</taxon>
        <taxon>Tichowtungiaceae</taxon>
        <taxon>Tichowtungia</taxon>
    </lineage>
</organism>
<keyword evidence="1" id="KW-1133">Transmembrane helix</keyword>
<evidence type="ECO:0000313" key="2">
    <source>
        <dbReference type="EMBL" id="QHI68230.1"/>
    </source>
</evidence>
<keyword evidence="1" id="KW-0812">Transmembrane</keyword>
<dbReference type="Proteomes" id="UP000464954">
    <property type="component" value="Chromosome"/>
</dbReference>
<reference evidence="2 3" key="1">
    <citation type="submission" date="2020-01" db="EMBL/GenBank/DDBJ databases">
        <title>Ponticoccus aerotolerans gen. nov., sp. nov., an anaerobic bacterium and proposal of Ponticoccusceae fam. nov., Ponticoccusles ord. nov. and Ponticoccuse classis nov. in the phylum Kiritimatiellaeota.</title>
        <authorList>
            <person name="Zhou L.Y."/>
            <person name="Du Z.J."/>
        </authorList>
    </citation>
    <scope>NUCLEOTIDE SEQUENCE [LARGE SCALE GENOMIC DNA]</scope>
    <source>
        <strain evidence="2 3">S-5007</strain>
    </source>
</reference>
<name>A0A6P1M0Z5_9BACT</name>
<feature type="transmembrane region" description="Helical" evidence="1">
    <location>
        <begin position="45"/>
        <end position="65"/>
    </location>
</feature>
<evidence type="ECO:0000313" key="3">
    <source>
        <dbReference type="Proteomes" id="UP000464954"/>
    </source>
</evidence>
<evidence type="ECO:0000256" key="1">
    <source>
        <dbReference type="SAM" id="Phobius"/>
    </source>
</evidence>
<protein>
    <submittedName>
        <fullName evidence="2">Alkaline shock response membrane anchor protein AmaP</fullName>
    </submittedName>
</protein>
<keyword evidence="3" id="KW-1185">Reference proteome</keyword>
<dbReference type="NCBIfam" id="NF033218">
    <property type="entry name" value="anchor_AmaP"/>
    <property type="match status" value="1"/>
</dbReference>
<sequence>MKKLLHALAGALIFLTPLVWSALLVYGNGFNTGFRDFIFSTMTDSPFVGVVFGLILILLVLVYLGTFGRPRSRKRYISFESESGSVSISINAVRDFVRKIGDEFGSVVSMDPKIHSEKNMLCIDLDVKIQTGSRLPELSEKLQGRVRESIRDGLGIVDVREIKVKVQEIVGAPPASPID</sequence>